<dbReference type="AlphaFoldDB" id="A0A1E5R881"/>
<evidence type="ECO:0000313" key="3">
    <source>
        <dbReference type="Proteomes" id="UP000095728"/>
    </source>
</evidence>
<dbReference type="Proteomes" id="UP000095728">
    <property type="component" value="Unassembled WGS sequence"/>
</dbReference>
<accession>A0A1E5R881</accession>
<dbReference type="PANTHER" id="PTHR28229:SF1">
    <property type="entry name" value="TRANSLOCATION PROTEIN SEC66"/>
    <property type="match status" value="1"/>
</dbReference>
<dbReference type="FunCoup" id="A0A1E5R881">
    <property type="interactions" value="57"/>
</dbReference>
<proteinExistence type="predicted"/>
<dbReference type="STRING" id="56408.A0A1E5R881"/>
<evidence type="ECO:0000256" key="1">
    <source>
        <dbReference type="SAM" id="Phobius"/>
    </source>
</evidence>
<keyword evidence="1" id="KW-1133">Transmembrane helix</keyword>
<dbReference type="Pfam" id="PF09802">
    <property type="entry name" value="Sec66"/>
    <property type="match status" value="1"/>
</dbReference>
<evidence type="ECO:0000313" key="2">
    <source>
        <dbReference type="EMBL" id="OEJ83116.1"/>
    </source>
</evidence>
<organism evidence="2 3">
    <name type="scientific">Hanseniaspora osmophila</name>
    <dbReference type="NCBI Taxonomy" id="56408"/>
    <lineage>
        <taxon>Eukaryota</taxon>
        <taxon>Fungi</taxon>
        <taxon>Dikarya</taxon>
        <taxon>Ascomycota</taxon>
        <taxon>Saccharomycotina</taxon>
        <taxon>Saccharomycetes</taxon>
        <taxon>Saccharomycodales</taxon>
        <taxon>Saccharomycodaceae</taxon>
        <taxon>Hanseniaspora</taxon>
    </lineage>
</organism>
<dbReference type="EMBL" id="LPNM01000009">
    <property type="protein sequence ID" value="OEJ83116.1"/>
    <property type="molecule type" value="Genomic_DNA"/>
</dbReference>
<dbReference type="GO" id="GO:0031204">
    <property type="term" value="P:post-translational protein targeting to membrane, translocation"/>
    <property type="evidence" value="ECO:0007669"/>
    <property type="project" value="InterPro"/>
</dbReference>
<keyword evidence="1" id="KW-0812">Transmembrane</keyword>
<keyword evidence="1" id="KW-0472">Membrane</keyword>
<feature type="transmembrane region" description="Helical" evidence="1">
    <location>
        <begin position="26"/>
        <end position="46"/>
    </location>
</feature>
<comment type="caution">
    <text evidence="2">The sequence shown here is derived from an EMBL/GenBank/DDBJ whole genome shotgun (WGS) entry which is preliminary data.</text>
</comment>
<dbReference type="InterPro" id="IPR018624">
    <property type="entry name" value="Sec66"/>
</dbReference>
<keyword evidence="3" id="KW-1185">Reference proteome</keyword>
<dbReference type="OrthoDB" id="73168at2759"/>
<gene>
    <name evidence="2" type="ORF">AWRI3579_g3336</name>
</gene>
<dbReference type="GO" id="GO:0031207">
    <property type="term" value="C:Sec62/Sec63 complex"/>
    <property type="evidence" value="ECO:0007669"/>
    <property type="project" value="InterPro"/>
</dbReference>
<name>A0A1E5R881_9ASCO</name>
<reference evidence="3" key="1">
    <citation type="journal article" date="2016" name="Genome Announc.">
        <title>Genome sequences of three species of Hanseniaspora isolated from spontaneous wine fermentations.</title>
        <authorList>
            <person name="Sternes P.R."/>
            <person name="Lee D."/>
            <person name="Kutyna D.R."/>
            <person name="Borneman A.R."/>
        </authorList>
    </citation>
    <scope>NUCLEOTIDE SEQUENCE [LARGE SCALE GENOMIC DNA]</scope>
    <source>
        <strain evidence="3">AWRI3579</strain>
    </source>
</reference>
<dbReference type="InParanoid" id="A0A1E5R881"/>
<protein>
    <submittedName>
        <fullName evidence="2">Translocation protein SEC66</fullName>
    </submittedName>
</protein>
<sequence length="196" mass="22943">MSTNSTFEETFEETAKASAASLKSKISVYTPFIYLAIVIISLYVFSSRYRKRELVKKATLPSIFEDDEPRQLYYEIKALKQDPEHKVHDKVLQAALLNRGAEAIRRTFKLKESQPQLEILYKMGVMGDEFHERCEREMKLTDLEFKECVQESETLQPGFAQTFVNLSREICFNEALRRRYNSIEIRKKVLNAQLEN</sequence>
<dbReference type="PANTHER" id="PTHR28229">
    <property type="entry name" value="TRANSLOCATION PROTEIN SEC66"/>
    <property type="match status" value="1"/>
</dbReference>